<evidence type="ECO:0000256" key="9">
    <source>
        <dbReference type="ARBA" id="ARBA00050687"/>
    </source>
</evidence>
<comment type="similarity">
    <text evidence="3 10">Belongs to the PurH family.</text>
</comment>
<gene>
    <name evidence="10" type="primary">purH</name>
    <name evidence="12" type="ORF">PU02_0384</name>
</gene>
<dbReference type="HAMAP" id="MF_00139">
    <property type="entry name" value="PurH"/>
    <property type="match status" value="1"/>
</dbReference>
<keyword evidence="6 10" id="KW-0378">Hydrolase</keyword>
<dbReference type="InterPro" id="IPR011607">
    <property type="entry name" value="MGS-like_dom"/>
</dbReference>
<dbReference type="SMART" id="SM00798">
    <property type="entry name" value="AICARFT_IMPCHas"/>
    <property type="match status" value="1"/>
</dbReference>
<dbReference type="InterPro" id="IPR024051">
    <property type="entry name" value="AICAR_Tfase_dup_dom_sf"/>
</dbReference>
<dbReference type="CDD" id="cd01421">
    <property type="entry name" value="IMPCH"/>
    <property type="match status" value="1"/>
</dbReference>
<dbReference type="PROSITE" id="PS51855">
    <property type="entry name" value="MGS"/>
    <property type="match status" value="1"/>
</dbReference>
<keyword evidence="5 10" id="KW-0658">Purine biosynthesis</keyword>
<dbReference type="AlphaFoldDB" id="A0A0M5L0Y2"/>
<dbReference type="NCBIfam" id="TIGR00355">
    <property type="entry name" value="purH"/>
    <property type="match status" value="1"/>
</dbReference>
<evidence type="ECO:0000256" key="6">
    <source>
        <dbReference type="ARBA" id="ARBA00022801"/>
    </source>
</evidence>
<dbReference type="PATRIC" id="fig|1318743.3.peg.396"/>
<dbReference type="FunFam" id="3.40.50.1380:FF:000001">
    <property type="entry name" value="Bifunctional purine biosynthesis protein PurH"/>
    <property type="match status" value="1"/>
</dbReference>
<evidence type="ECO:0000256" key="4">
    <source>
        <dbReference type="ARBA" id="ARBA00022679"/>
    </source>
</evidence>
<accession>A0A0M5L0Y2</accession>
<dbReference type="GO" id="GO:0003937">
    <property type="term" value="F:IMP cyclohydrolase activity"/>
    <property type="evidence" value="ECO:0007669"/>
    <property type="project" value="UniProtKB-UniRule"/>
</dbReference>
<dbReference type="NCBIfam" id="NF002049">
    <property type="entry name" value="PRK00881.1"/>
    <property type="match status" value="1"/>
</dbReference>
<dbReference type="GO" id="GO:0004643">
    <property type="term" value="F:phosphoribosylaminoimidazolecarboxamide formyltransferase activity"/>
    <property type="evidence" value="ECO:0007669"/>
    <property type="project" value="UniProtKB-UniRule"/>
</dbReference>
<dbReference type="InterPro" id="IPR016193">
    <property type="entry name" value="Cytidine_deaminase-like"/>
</dbReference>
<dbReference type="Pfam" id="PF02142">
    <property type="entry name" value="MGS"/>
    <property type="match status" value="1"/>
</dbReference>
<dbReference type="SUPFAM" id="SSF52335">
    <property type="entry name" value="Methylglyoxal synthase-like"/>
    <property type="match status" value="1"/>
</dbReference>
<evidence type="ECO:0000313" key="13">
    <source>
        <dbReference type="Proteomes" id="UP000057213"/>
    </source>
</evidence>
<dbReference type="Pfam" id="PF01808">
    <property type="entry name" value="AICARFT_IMPCHas"/>
    <property type="match status" value="1"/>
</dbReference>
<evidence type="ECO:0000313" key="12">
    <source>
        <dbReference type="EMBL" id="ALE03198.1"/>
    </source>
</evidence>
<comment type="catalytic activity">
    <reaction evidence="9 10">
        <text>IMP + H2O = 5-formamido-1-(5-phospho-D-ribosyl)imidazole-4-carboxamide</text>
        <dbReference type="Rhea" id="RHEA:18445"/>
        <dbReference type="ChEBI" id="CHEBI:15377"/>
        <dbReference type="ChEBI" id="CHEBI:58053"/>
        <dbReference type="ChEBI" id="CHEBI:58467"/>
        <dbReference type="EC" id="3.5.4.10"/>
    </reaction>
</comment>
<evidence type="ECO:0000259" key="11">
    <source>
        <dbReference type="PROSITE" id="PS51855"/>
    </source>
</evidence>
<name>A0A0M5L0Y2_9HYPH</name>
<protein>
    <recommendedName>
        <fullName evidence="10">Bifunctional purine biosynthesis protein PurH</fullName>
    </recommendedName>
    <domain>
        <recommendedName>
            <fullName evidence="10">Phosphoribosylaminoimidazolecarboxamide formyltransferase</fullName>
            <ecNumber evidence="10">2.1.2.3</ecNumber>
        </recommendedName>
        <alternativeName>
            <fullName evidence="10">AICAR transformylase</fullName>
        </alternativeName>
    </domain>
    <domain>
        <recommendedName>
            <fullName evidence="10">IMP cyclohydrolase</fullName>
            <ecNumber evidence="10">3.5.4.10</ecNumber>
        </recommendedName>
        <alternativeName>
            <fullName evidence="10">ATIC</fullName>
        </alternativeName>
        <alternativeName>
            <fullName evidence="10">IMP synthase</fullName>
        </alternativeName>
        <alternativeName>
            <fullName evidence="10">Inosinicase</fullName>
        </alternativeName>
    </domain>
</protein>
<evidence type="ECO:0000256" key="5">
    <source>
        <dbReference type="ARBA" id="ARBA00022755"/>
    </source>
</evidence>
<organism evidence="12 13">
    <name type="scientific">Bartonella ancashensis</name>
    <dbReference type="NCBI Taxonomy" id="1318743"/>
    <lineage>
        <taxon>Bacteria</taxon>
        <taxon>Pseudomonadati</taxon>
        <taxon>Pseudomonadota</taxon>
        <taxon>Alphaproteobacteria</taxon>
        <taxon>Hyphomicrobiales</taxon>
        <taxon>Bartonellaceae</taxon>
        <taxon>Bartonella</taxon>
    </lineage>
</organism>
<feature type="domain" description="MGS-like" evidence="11">
    <location>
        <begin position="8"/>
        <end position="158"/>
    </location>
</feature>
<keyword evidence="4 10" id="KW-0808">Transferase</keyword>
<dbReference type="EC" id="3.5.4.10" evidence="10"/>
<dbReference type="Gene3D" id="3.40.140.20">
    <property type="match status" value="2"/>
</dbReference>
<dbReference type="Gene3D" id="3.40.50.1380">
    <property type="entry name" value="Methylglyoxal synthase-like domain"/>
    <property type="match status" value="1"/>
</dbReference>
<dbReference type="EMBL" id="CP010401">
    <property type="protein sequence ID" value="ALE03198.1"/>
    <property type="molecule type" value="Genomic_DNA"/>
</dbReference>
<evidence type="ECO:0000256" key="8">
    <source>
        <dbReference type="ARBA" id="ARBA00050488"/>
    </source>
</evidence>
<evidence type="ECO:0000256" key="7">
    <source>
        <dbReference type="ARBA" id="ARBA00023268"/>
    </source>
</evidence>
<comment type="pathway">
    <text evidence="1 10">Purine metabolism; IMP biosynthesis via de novo pathway; IMP from 5-formamido-1-(5-phospho-D-ribosyl)imidazole-4-carboxamide: step 1/1.</text>
</comment>
<dbReference type="PIRSF" id="PIRSF000414">
    <property type="entry name" value="AICARFT_IMPCHas"/>
    <property type="match status" value="1"/>
</dbReference>
<dbReference type="SUPFAM" id="SSF53927">
    <property type="entry name" value="Cytidine deaminase-like"/>
    <property type="match status" value="1"/>
</dbReference>
<proteinExistence type="inferred from homology"/>
<dbReference type="GO" id="GO:0006189">
    <property type="term" value="P:'de novo' IMP biosynthetic process"/>
    <property type="evidence" value="ECO:0007669"/>
    <property type="project" value="UniProtKB-UniRule"/>
</dbReference>
<dbReference type="KEGG" id="banc:PU02_0384"/>
<dbReference type="UniPathway" id="UPA00074">
    <property type="reaction ID" value="UER00133"/>
</dbReference>
<dbReference type="PANTHER" id="PTHR11692">
    <property type="entry name" value="BIFUNCTIONAL PURINE BIOSYNTHESIS PROTEIN PURH"/>
    <property type="match status" value="1"/>
</dbReference>
<dbReference type="FunFam" id="3.40.140.20:FF:000001">
    <property type="entry name" value="Bifunctional purine biosynthesis protein PurH"/>
    <property type="match status" value="1"/>
</dbReference>
<evidence type="ECO:0000256" key="3">
    <source>
        <dbReference type="ARBA" id="ARBA00007667"/>
    </source>
</evidence>
<dbReference type="SMART" id="SM00851">
    <property type="entry name" value="MGS"/>
    <property type="match status" value="1"/>
</dbReference>
<dbReference type="Proteomes" id="UP000057213">
    <property type="component" value="Chromosome"/>
</dbReference>
<comment type="catalytic activity">
    <reaction evidence="8 10">
        <text>(6R)-10-formyltetrahydrofolate + 5-amino-1-(5-phospho-beta-D-ribosyl)imidazole-4-carboxamide = 5-formamido-1-(5-phospho-D-ribosyl)imidazole-4-carboxamide + (6S)-5,6,7,8-tetrahydrofolate</text>
        <dbReference type="Rhea" id="RHEA:22192"/>
        <dbReference type="ChEBI" id="CHEBI:57453"/>
        <dbReference type="ChEBI" id="CHEBI:58467"/>
        <dbReference type="ChEBI" id="CHEBI:58475"/>
        <dbReference type="ChEBI" id="CHEBI:195366"/>
        <dbReference type="EC" id="2.1.2.3"/>
    </reaction>
</comment>
<dbReference type="RefSeq" id="WP_053943823.1">
    <property type="nucleotide sequence ID" value="NZ_CP010401.1"/>
</dbReference>
<dbReference type="OrthoDB" id="9802065at2"/>
<dbReference type="STRING" id="1318743.PU02_0384"/>
<evidence type="ECO:0000256" key="10">
    <source>
        <dbReference type="HAMAP-Rule" id="MF_00139"/>
    </source>
</evidence>
<dbReference type="EC" id="2.1.2.3" evidence="10"/>
<reference evidence="12 13" key="1">
    <citation type="journal article" date="2015" name="Genome Announc.">
        <title>Complete Genome Sequence of Bartonella ancashensis Strain 20.00, Isolated from the Blood of a Patient with Verruga Peruana.</title>
        <authorList>
            <person name="Hang J."/>
            <person name="Mullins K.E."/>
            <person name="Clifford R.J."/>
            <person name="Onmus-Leone F."/>
            <person name="Yang Y."/>
            <person name="Jiang J."/>
            <person name="Leguia M."/>
            <person name="Kasper M.R."/>
            <person name="Maguina C."/>
            <person name="Lesho E.P."/>
            <person name="Jarman R.G."/>
            <person name="Richards A.L."/>
            <person name="Blazes D."/>
        </authorList>
    </citation>
    <scope>NUCLEOTIDE SEQUENCE [LARGE SCALE GENOMIC DNA]</scope>
    <source>
        <strain evidence="12 13">20.00</strain>
    </source>
</reference>
<dbReference type="InterPro" id="IPR002695">
    <property type="entry name" value="PurH-like"/>
</dbReference>
<comment type="pathway">
    <text evidence="2 10">Purine metabolism; IMP biosynthesis via de novo pathway; 5-formamido-1-(5-phospho-D-ribosyl)imidazole-4-carboxamide from 5-amino-1-(5-phospho-D-ribosyl)imidazole-4-carboxamide (10-formyl THF route): step 1/1.</text>
</comment>
<dbReference type="GO" id="GO:0005829">
    <property type="term" value="C:cytosol"/>
    <property type="evidence" value="ECO:0007669"/>
    <property type="project" value="TreeGrafter"/>
</dbReference>
<dbReference type="InterPro" id="IPR036914">
    <property type="entry name" value="MGS-like_dom_sf"/>
</dbReference>
<evidence type="ECO:0000256" key="2">
    <source>
        <dbReference type="ARBA" id="ARBA00004954"/>
    </source>
</evidence>
<keyword evidence="13" id="KW-1185">Reference proteome</keyword>
<sequence length="538" mass="57996">MASIAKKYPIPDLYPVRRALLSVSDKTGLVEFAQGLHIRGIELISTGGTSKTLKDAGLPVKDVSEITGFPEIMGGRVKTLHPLLHGALLGIRDDQDHKAVMEEHGICGIDLVVVNLYPFEKICQSGVESQIILENIDIGGPAMIRAAAKNHAYVGVVTDVCDYDLVLDELKQKDGCLSLLLRRQLAARAYGRTAAYDAVISTWFAQDLGSEMPSWKTCSGRLEKVMRYGENPHQHAAFYRTHNANFGIATAVLLQGKELSYNNINDADAAFELVSEFDPSRTAAVALIKHANPCGVAEGKSLKEAYLKALMCDDVSAFGGVVALNQPLDEECATEIVKLFTEVIIAPEATQAARDIIAQKKNLRLLITGGVPDPRSEGLVVKTLSGGMLVQSRDNVVVDDLKLQIVTKRAPSQDEMRDLQFAFRVVKHVKSNAIVYAKNSATVGIGAGQMSRLDSAIIAALKAEDRAQRQGLTETLIKGSVVASDAFFPFADALVSAAEAGATAVIQPGGSIRDEEVIAAADRHGLAMVFTSVRHFRH</sequence>
<keyword evidence="7 10" id="KW-0511">Multifunctional enzyme</keyword>
<dbReference type="PANTHER" id="PTHR11692:SF0">
    <property type="entry name" value="BIFUNCTIONAL PURINE BIOSYNTHESIS PROTEIN ATIC"/>
    <property type="match status" value="1"/>
</dbReference>
<comment type="domain">
    <text evidence="10">The IMP cyclohydrolase activity resides in the N-terminal region.</text>
</comment>
<evidence type="ECO:0000256" key="1">
    <source>
        <dbReference type="ARBA" id="ARBA00004844"/>
    </source>
</evidence>